<reference evidence="1" key="5">
    <citation type="journal article" date="2021" name="G3 (Bethesda)">
        <title>Aegilops tauschii genome assembly Aet v5.0 features greater sequence contiguity and improved annotation.</title>
        <authorList>
            <person name="Wang L."/>
            <person name="Zhu T."/>
            <person name="Rodriguez J.C."/>
            <person name="Deal K.R."/>
            <person name="Dubcovsky J."/>
            <person name="McGuire P.E."/>
            <person name="Lux T."/>
            <person name="Spannagl M."/>
            <person name="Mayer K.F.X."/>
            <person name="Baldrich P."/>
            <person name="Meyers B.C."/>
            <person name="Huo N."/>
            <person name="Gu Y.Q."/>
            <person name="Zhou H."/>
            <person name="Devos K.M."/>
            <person name="Bennetzen J.L."/>
            <person name="Unver T."/>
            <person name="Budak H."/>
            <person name="Gulick P.J."/>
            <person name="Galiba G."/>
            <person name="Kalapos B."/>
            <person name="Nelson D.R."/>
            <person name="Li P."/>
            <person name="You F.M."/>
            <person name="Luo M.C."/>
            <person name="Dvorak J."/>
        </authorList>
    </citation>
    <scope>NUCLEOTIDE SEQUENCE [LARGE SCALE GENOMIC DNA]</scope>
    <source>
        <strain evidence="1">cv. AL8/78</strain>
    </source>
</reference>
<protein>
    <submittedName>
        <fullName evidence="1">Uncharacterized protein</fullName>
    </submittedName>
</protein>
<reference evidence="1" key="4">
    <citation type="submission" date="2019-03" db="UniProtKB">
        <authorList>
            <consortium name="EnsemblPlants"/>
        </authorList>
    </citation>
    <scope>IDENTIFICATION</scope>
</reference>
<evidence type="ECO:0000313" key="2">
    <source>
        <dbReference type="Proteomes" id="UP000015105"/>
    </source>
</evidence>
<dbReference type="AlphaFoldDB" id="A0A453LR80"/>
<dbReference type="Gramene" id="AET5Gv20880800.1">
    <property type="protein sequence ID" value="AET5Gv20880800.1"/>
    <property type="gene ID" value="AET5Gv20880800"/>
</dbReference>
<keyword evidence="2" id="KW-1185">Reference proteome</keyword>
<reference evidence="2" key="1">
    <citation type="journal article" date="2014" name="Science">
        <title>Ancient hybridizations among the ancestral genomes of bread wheat.</title>
        <authorList>
            <consortium name="International Wheat Genome Sequencing Consortium,"/>
            <person name="Marcussen T."/>
            <person name="Sandve S.R."/>
            <person name="Heier L."/>
            <person name="Spannagl M."/>
            <person name="Pfeifer M."/>
            <person name="Jakobsen K.S."/>
            <person name="Wulff B.B."/>
            <person name="Steuernagel B."/>
            <person name="Mayer K.F."/>
            <person name="Olsen O.A."/>
        </authorList>
    </citation>
    <scope>NUCLEOTIDE SEQUENCE [LARGE SCALE GENOMIC DNA]</scope>
    <source>
        <strain evidence="2">cv. AL8/78</strain>
    </source>
</reference>
<evidence type="ECO:0000313" key="1">
    <source>
        <dbReference type="EnsemblPlants" id="AET5Gv20880800.1"/>
    </source>
</evidence>
<sequence>MHPACTNIELPSLFSFVKPICSVSMLGFSWHCFQ</sequence>
<dbReference type="Proteomes" id="UP000015105">
    <property type="component" value="Chromosome 5D"/>
</dbReference>
<proteinExistence type="predicted"/>
<name>A0A453LR80_AEGTS</name>
<reference evidence="1" key="3">
    <citation type="journal article" date="2017" name="Nature">
        <title>Genome sequence of the progenitor of the wheat D genome Aegilops tauschii.</title>
        <authorList>
            <person name="Luo M.C."/>
            <person name="Gu Y.Q."/>
            <person name="Puiu D."/>
            <person name="Wang H."/>
            <person name="Twardziok S.O."/>
            <person name="Deal K.R."/>
            <person name="Huo N."/>
            <person name="Zhu T."/>
            <person name="Wang L."/>
            <person name="Wang Y."/>
            <person name="McGuire P.E."/>
            <person name="Liu S."/>
            <person name="Long H."/>
            <person name="Ramasamy R.K."/>
            <person name="Rodriguez J.C."/>
            <person name="Van S.L."/>
            <person name="Yuan L."/>
            <person name="Wang Z."/>
            <person name="Xia Z."/>
            <person name="Xiao L."/>
            <person name="Anderson O.D."/>
            <person name="Ouyang S."/>
            <person name="Liang Y."/>
            <person name="Zimin A.V."/>
            <person name="Pertea G."/>
            <person name="Qi P."/>
            <person name="Bennetzen J.L."/>
            <person name="Dai X."/>
            <person name="Dawson M.W."/>
            <person name="Muller H.G."/>
            <person name="Kugler K."/>
            <person name="Rivarola-Duarte L."/>
            <person name="Spannagl M."/>
            <person name="Mayer K.F.X."/>
            <person name="Lu F.H."/>
            <person name="Bevan M.W."/>
            <person name="Leroy P."/>
            <person name="Li P."/>
            <person name="You F.M."/>
            <person name="Sun Q."/>
            <person name="Liu Z."/>
            <person name="Lyons E."/>
            <person name="Wicker T."/>
            <person name="Salzberg S.L."/>
            <person name="Devos K.M."/>
            <person name="Dvorak J."/>
        </authorList>
    </citation>
    <scope>NUCLEOTIDE SEQUENCE [LARGE SCALE GENOMIC DNA]</scope>
    <source>
        <strain evidence="1">cv. AL8/78</strain>
    </source>
</reference>
<reference evidence="2" key="2">
    <citation type="journal article" date="2017" name="Nat. Plants">
        <title>The Aegilops tauschii genome reveals multiple impacts of transposons.</title>
        <authorList>
            <person name="Zhao G."/>
            <person name="Zou C."/>
            <person name="Li K."/>
            <person name="Wang K."/>
            <person name="Li T."/>
            <person name="Gao L."/>
            <person name="Zhang X."/>
            <person name="Wang H."/>
            <person name="Yang Z."/>
            <person name="Liu X."/>
            <person name="Jiang W."/>
            <person name="Mao L."/>
            <person name="Kong X."/>
            <person name="Jiao Y."/>
            <person name="Jia J."/>
        </authorList>
    </citation>
    <scope>NUCLEOTIDE SEQUENCE [LARGE SCALE GENOMIC DNA]</scope>
    <source>
        <strain evidence="2">cv. AL8/78</strain>
    </source>
</reference>
<organism evidence="1 2">
    <name type="scientific">Aegilops tauschii subsp. strangulata</name>
    <name type="common">Goatgrass</name>
    <dbReference type="NCBI Taxonomy" id="200361"/>
    <lineage>
        <taxon>Eukaryota</taxon>
        <taxon>Viridiplantae</taxon>
        <taxon>Streptophyta</taxon>
        <taxon>Embryophyta</taxon>
        <taxon>Tracheophyta</taxon>
        <taxon>Spermatophyta</taxon>
        <taxon>Magnoliopsida</taxon>
        <taxon>Liliopsida</taxon>
        <taxon>Poales</taxon>
        <taxon>Poaceae</taxon>
        <taxon>BOP clade</taxon>
        <taxon>Pooideae</taxon>
        <taxon>Triticodae</taxon>
        <taxon>Triticeae</taxon>
        <taxon>Triticinae</taxon>
        <taxon>Aegilops</taxon>
    </lineage>
</organism>
<accession>A0A453LR80</accession>
<dbReference type="EnsemblPlants" id="AET5Gv20880800.1">
    <property type="protein sequence ID" value="AET5Gv20880800.1"/>
    <property type="gene ID" value="AET5Gv20880800"/>
</dbReference>